<accession>A0A918X1G7</accession>
<evidence type="ECO:0000313" key="2">
    <source>
        <dbReference type="EMBL" id="GHD02770.1"/>
    </source>
</evidence>
<dbReference type="AlphaFoldDB" id="A0A918X1G7"/>
<comment type="caution">
    <text evidence="2">The sequence shown here is derived from an EMBL/GenBank/DDBJ whole genome shotgun (WGS) entry which is preliminary data.</text>
</comment>
<proteinExistence type="predicted"/>
<dbReference type="EMBL" id="BMVC01000010">
    <property type="protein sequence ID" value="GHD02770.1"/>
    <property type="molecule type" value="Genomic_DNA"/>
</dbReference>
<organism evidence="2 3">
    <name type="scientific">Streptomyces finlayi</name>
    <dbReference type="NCBI Taxonomy" id="67296"/>
    <lineage>
        <taxon>Bacteria</taxon>
        <taxon>Bacillati</taxon>
        <taxon>Actinomycetota</taxon>
        <taxon>Actinomycetes</taxon>
        <taxon>Kitasatosporales</taxon>
        <taxon>Streptomycetaceae</taxon>
        <taxon>Streptomyces</taxon>
    </lineage>
</organism>
<reference evidence="2" key="1">
    <citation type="journal article" date="2014" name="Int. J. Syst. Evol. Microbiol.">
        <title>Complete genome sequence of Corynebacterium casei LMG S-19264T (=DSM 44701T), isolated from a smear-ripened cheese.</title>
        <authorList>
            <consortium name="US DOE Joint Genome Institute (JGI-PGF)"/>
            <person name="Walter F."/>
            <person name="Albersmeier A."/>
            <person name="Kalinowski J."/>
            <person name="Ruckert C."/>
        </authorList>
    </citation>
    <scope>NUCLEOTIDE SEQUENCE</scope>
    <source>
        <strain evidence="2">JCM 4637</strain>
    </source>
</reference>
<feature type="region of interest" description="Disordered" evidence="1">
    <location>
        <begin position="1"/>
        <end position="39"/>
    </location>
</feature>
<protein>
    <submittedName>
        <fullName evidence="2">Uncharacterized protein</fullName>
    </submittedName>
</protein>
<gene>
    <name evidence="2" type="ORF">GCM10010334_49730</name>
</gene>
<name>A0A918X1G7_9ACTN</name>
<feature type="compositionally biased region" description="Low complexity" evidence="1">
    <location>
        <begin position="8"/>
        <end position="18"/>
    </location>
</feature>
<evidence type="ECO:0000256" key="1">
    <source>
        <dbReference type="SAM" id="MobiDB-lite"/>
    </source>
</evidence>
<sequence>MAVEQLSPAPHAPAHPMAVTGFGKQSAPDQEPRHQTSFAHLPPREAGIAEYIDRLPDGSDISIKTLAREIAAHGQTAIASALRNLAEAGHLRRFREALWGQDNTVRWVQRTYFTRTARPDAWWRSFVCGESTENQIPEKEEAEERAYVALARLAHRVPELTLSENACRELVPYAAEWFRRGASEERLMNTVALLLPKVVHSPFAFVQAKLIKQLPPPLPAPRQGVLIMECAECGTPGAPAALPGGLCRPCRSQPYVPQQRGLPPEVVHGKAARIRHDLREAAGQPGQTTDWSSL</sequence>
<reference evidence="2" key="2">
    <citation type="submission" date="2020-09" db="EMBL/GenBank/DDBJ databases">
        <authorList>
            <person name="Sun Q."/>
            <person name="Ohkuma M."/>
        </authorList>
    </citation>
    <scope>NUCLEOTIDE SEQUENCE</scope>
    <source>
        <strain evidence="2">JCM 4637</strain>
    </source>
</reference>
<evidence type="ECO:0000313" key="3">
    <source>
        <dbReference type="Proteomes" id="UP000638353"/>
    </source>
</evidence>
<dbReference type="Proteomes" id="UP000638353">
    <property type="component" value="Unassembled WGS sequence"/>
</dbReference>